<comment type="similarity">
    <text evidence="1">Belongs to the ATP-dependent AMP-binding enzyme family.</text>
</comment>
<evidence type="ECO:0000256" key="2">
    <source>
        <dbReference type="ARBA" id="ARBA00022598"/>
    </source>
</evidence>
<evidence type="ECO:0000256" key="1">
    <source>
        <dbReference type="ARBA" id="ARBA00006432"/>
    </source>
</evidence>
<dbReference type="SUPFAM" id="SSF56801">
    <property type="entry name" value="Acetyl-CoA synthetase-like"/>
    <property type="match status" value="1"/>
</dbReference>
<protein>
    <recommendedName>
        <fullName evidence="7">Long-chain fatty acid--CoA ligase</fullName>
    </recommendedName>
</protein>
<evidence type="ECO:0000313" key="5">
    <source>
        <dbReference type="EMBL" id="RKF07477.1"/>
    </source>
</evidence>
<dbReference type="InterPro" id="IPR045851">
    <property type="entry name" value="AMP-bd_C_sf"/>
</dbReference>
<accession>A0A3A8AB02</accession>
<dbReference type="Proteomes" id="UP000246132">
    <property type="component" value="Unassembled WGS sequence"/>
</dbReference>
<evidence type="ECO:0000313" key="6">
    <source>
        <dbReference type="Proteomes" id="UP000246132"/>
    </source>
</evidence>
<evidence type="ECO:0000259" key="3">
    <source>
        <dbReference type="Pfam" id="PF00501"/>
    </source>
</evidence>
<keyword evidence="2" id="KW-0436">Ligase</keyword>
<reference evidence="5 6" key="1">
    <citation type="journal article" date="2018" name="Int. J. Syst. Bacteriol.">
        <title>Oceaniradius stylonemae gen. nov., sp. nov., isolated from a red alga, Stylonema cornu-cervi.</title>
        <authorList>
            <person name="Jeong S."/>
        </authorList>
    </citation>
    <scope>NUCLEOTIDE SEQUENCE [LARGE SCALE GENOMIC DNA]</scope>
    <source>
        <strain evidence="5 6">StC1</strain>
    </source>
</reference>
<dbReference type="PANTHER" id="PTHR43201">
    <property type="entry name" value="ACYL-COA SYNTHETASE"/>
    <property type="match status" value="1"/>
</dbReference>
<feature type="domain" description="AMP-binding enzyme C-terminal" evidence="4">
    <location>
        <begin position="417"/>
        <end position="489"/>
    </location>
</feature>
<name>A0A3A8AB02_9HYPH</name>
<dbReference type="GO" id="GO:0031956">
    <property type="term" value="F:medium-chain fatty acid-CoA ligase activity"/>
    <property type="evidence" value="ECO:0007669"/>
    <property type="project" value="TreeGrafter"/>
</dbReference>
<evidence type="ECO:0000259" key="4">
    <source>
        <dbReference type="Pfam" id="PF13193"/>
    </source>
</evidence>
<organism evidence="5 6">
    <name type="scientific">Oceaniradius stylonematis</name>
    <dbReference type="NCBI Taxonomy" id="2184161"/>
    <lineage>
        <taxon>Bacteria</taxon>
        <taxon>Pseudomonadati</taxon>
        <taxon>Pseudomonadota</taxon>
        <taxon>Alphaproteobacteria</taxon>
        <taxon>Hyphomicrobiales</taxon>
        <taxon>Ahrensiaceae</taxon>
        <taxon>Oceaniradius</taxon>
    </lineage>
</organism>
<comment type="caution">
    <text evidence="5">The sequence shown here is derived from an EMBL/GenBank/DDBJ whole genome shotgun (WGS) entry which is preliminary data.</text>
</comment>
<dbReference type="EMBL" id="QFWV02000004">
    <property type="protein sequence ID" value="RKF07477.1"/>
    <property type="molecule type" value="Genomic_DNA"/>
</dbReference>
<dbReference type="InterPro" id="IPR000873">
    <property type="entry name" value="AMP-dep_synth/lig_dom"/>
</dbReference>
<gene>
    <name evidence="5" type="ORF">DEM25_006655</name>
</gene>
<dbReference type="Pfam" id="PF13193">
    <property type="entry name" value="AMP-binding_C"/>
    <property type="match status" value="1"/>
</dbReference>
<sequence length="508" mass="53730">MVGPVRPDRRRRLSDDFAGPAVRGSAVMASRIALSILEHLRTRPGAPVLHFGTGTISAGDLADRIDRLSRGLRSLDRHGRIGIAMETAPDTLALFIASLIAARETFVLDPSWPEATIAHVTASTGLDAVVAQMDAAPAGAIGAETLARMGADAQVPFSMDEDAAEPLFTLFTSGSTGMPKGCRRTETSWLRSFEADRALADLEGRDLVLVPGNLAHSLFLYAAVRGLWAGCAIALFPRFRPDRVLALADRFGDCAMFAVPTQLSALCAAAERRHPGVKRVLLTGSKLPSAVAGQARHTFPGAALIEFYGTTELSYVAARHVDANDPPSLVGKPLAGVDVMVVDDAGAPCPPGARGRVFVRSGMAFDGYVRNGRFEPAEASIGVGDAGWLDEEGNLHLDGRIDRMFQSSGRNIVPETIEAALAAMEGIEAAAVFGIPDPVREHRIVAVLKAPVASGRSAIVGGLKKSLPPYAIPGHYFECGDWPLTVSGKPDLVTLRERLDGGTLEPLA</sequence>
<evidence type="ECO:0008006" key="7">
    <source>
        <dbReference type="Google" id="ProtNLM"/>
    </source>
</evidence>
<dbReference type="PANTHER" id="PTHR43201:SF5">
    <property type="entry name" value="MEDIUM-CHAIN ACYL-COA LIGASE ACSF2, MITOCHONDRIAL"/>
    <property type="match status" value="1"/>
</dbReference>
<keyword evidence="6" id="KW-1185">Reference proteome</keyword>
<dbReference type="GO" id="GO:0006631">
    <property type="term" value="P:fatty acid metabolic process"/>
    <property type="evidence" value="ECO:0007669"/>
    <property type="project" value="TreeGrafter"/>
</dbReference>
<dbReference type="AlphaFoldDB" id="A0A3A8AB02"/>
<dbReference type="Gene3D" id="3.30.300.30">
    <property type="match status" value="1"/>
</dbReference>
<dbReference type="Gene3D" id="3.40.50.12780">
    <property type="entry name" value="N-terminal domain of ligase-like"/>
    <property type="match status" value="1"/>
</dbReference>
<feature type="domain" description="AMP-dependent synthetase/ligase" evidence="3">
    <location>
        <begin position="39"/>
        <end position="368"/>
    </location>
</feature>
<dbReference type="InterPro" id="IPR025110">
    <property type="entry name" value="AMP-bd_C"/>
</dbReference>
<dbReference type="Pfam" id="PF00501">
    <property type="entry name" value="AMP-binding"/>
    <property type="match status" value="1"/>
</dbReference>
<proteinExistence type="inferred from homology"/>
<dbReference type="InterPro" id="IPR042099">
    <property type="entry name" value="ANL_N_sf"/>
</dbReference>